<name>A0ABV8TV19_9ACTN</name>
<protein>
    <submittedName>
        <fullName evidence="2">Chorismate-binding protein</fullName>
    </submittedName>
</protein>
<feature type="domain" description="Chorismate-utilising enzyme C-terminal" evidence="1">
    <location>
        <begin position="130"/>
        <end position="379"/>
    </location>
</feature>
<reference evidence="3" key="1">
    <citation type="journal article" date="2019" name="Int. J. Syst. Evol. Microbiol.">
        <title>The Global Catalogue of Microorganisms (GCM) 10K type strain sequencing project: providing services to taxonomists for standard genome sequencing and annotation.</title>
        <authorList>
            <consortium name="The Broad Institute Genomics Platform"/>
            <consortium name="The Broad Institute Genome Sequencing Center for Infectious Disease"/>
            <person name="Wu L."/>
            <person name="Ma J."/>
        </authorList>
    </citation>
    <scope>NUCLEOTIDE SEQUENCE [LARGE SCALE GENOMIC DNA]</scope>
    <source>
        <strain evidence="3">IBRC-M 10908</strain>
    </source>
</reference>
<dbReference type="PANTHER" id="PTHR11236:SF50">
    <property type="entry name" value="AMINODEOXYCHORISMATE SYNTHASE COMPONENT 1"/>
    <property type="match status" value="1"/>
</dbReference>
<evidence type="ECO:0000313" key="3">
    <source>
        <dbReference type="Proteomes" id="UP001595823"/>
    </source>
</evidence>
<sequence>MEPFAPPGMDSACRSTAVEADRLEWRAGDGGDLPAAIDGFLAEHGRGPDHGRPGSACGVGVLLSHRASAVMTGAAAGAEPPSAVPDVVLVAFEHAEPSTGEPLEADPPAAEARGDYTVGEWTPTWTPGAHAEAVRETCRRIAAGDVYVLNVVGHWTAPWEGDPAALVRDVASVPGAAWGGALRSRGGGAPEWFVASASPECFVEVDGSTVRTYPIKGTAPATEAGRVELTSSVKERAEHAMVVDLLRNDLAQVSVPGSVTVEELFSLRRWRDLWQAESTVSARLRPGLGFSDLLRGACPPGSVTGTPKSTALEIIAALEPVGRGPAMGAFGFAASAGRVRLGLSIRTLAGDASRLHLWAGGGVTWRSDPDAEVAEAGAKAEGVMAALRH</sequence>
<dbReference type="EMBL" id="JBHSDK010000003">
    <property type="protein sequence ID" value="MFC4334283.1"/>
    <property type="molecule type" value="Genomic_DNA"/>
</dbReference>
<proteinExistence type="predicted"/>
<dbReference type="InterPro" id="IPR015890">
    <property type="entry name" value="Chorismate_C"/>
</dbReference>
<accession>A0ABV8TV19</accession>
<comment type="caution">
    <text evidence="2">The sequence shown here is derived from an EMBL/GenBank/DDBJ whole genome shotgun (WGS) entry which is preliminary data.</text>
</comment>
<dbReference type="InterPro" id="IPR019999">
    <property type="entry name" value="Anth_synth_I-like"/>
</dbReference>
<dbReference type="Proteomes" id="UP001595823">
    <property type="component" value="Unassembled WGS sequence"/>
</dbReference>
<dbReference type="Gene3D" id="3.60.120.10">
    <property type="entry name" value="Anthranilate synthase"/>
    <property type="match status" value="1"/>
</dbReference>
<dbReference type="InterPro" id="IPR005801">
    <property type="entry name" value="ADC_synthase"/>
</dbReference>
<dbReference type="PANTHER" id="PTHR11236">
    <property type="entry name" value="AMINOBENZOATE/ANTHRANILATE SYNTHASE"/>
    <property type="match status" value="1"/>
</dbReference>
<dbReference type="PRINTS" id="PR00095">
    <property type="entry name" value="ANTSNTHASEI"/>
</dbReference>
<evidence type="ECO:0000259" key="1">
    <source>
        <dbReference type="Pfam" id="PF00425"/>
    </source>
</evidence>
<dbReference type="RefSeq" id="WP_380618016.1">
    <property type="nucleotide sequence ID" value="NZ_JBHSDK010000003.1"/>
</dbReference>
<gene>
    <name evidence="2" type="ORF">ACFPET_03625</name>
</gene>
<keyword evidence="3" id="KW-1185">Reference proteome</keyword>
<dbReference type="Pfam" id="PF00425">
    <property type="entry name" value="Chorismate_bind"/>
    <property type="match status" value="1"/>
</dbReference>
<evidence type="ECO:0000313" key="2">
    <source>
        <dbReference type="EMBL" id="MFC4334283.1"/>
    </source>
</evidence>
<dbReference type="SUPFAM" id="SSF56322">
    <property type="entry name" value="ADC synthase"/>
    <property type="match status" value="1"/>
</dbReference>
<organism evidence="2 3">
    <name type="scientific">Salininema proteolyticum</name>
    <dbReference type="NCBI Taxonomy" id="1607685"/>
    <lineage>
        <taxon>Bacteria</taxon>
        <taxon>Bacillati</taxon>
        <taxon>Actinomycetota</taxon>
        <taxon>Actinomycetes</taxon>
        <taxon>Glycomycetales</taxon>
        <taxon>Glycomycetaceae</taxon>
        <taxon>Salininema</taxon>
    </lineage>
</organism>